<sequence>MAAVFDQAIYLRRGQEVLPLLAPEALMLPGALRVITRADLDALRVRVGEGVLVGGGEVRTPRGGLVVRRVWRPQPVPTAPLPESARQAARAGLAGLAPLEDALAGRLAELAAVLAAGPDLEAARGLVGLGPGLTPAGDDVLCGLLLGLRASGRDRERSLLEAAMLPLLGRTTAISATLLHQAAQGYAVPPVVALLRAWHRGAGVSALTLAGRLVAGIGHTSGPALVLGLTAALAAPQSRPARHTSAPGTGPVTRTTPARTTPARPQPEPVLVAGATRGTS</sequence>
<gene>
    <name evidence="2" type="ORF">FY030_02785</name>
</gene>
<protein>
    <submittedName>
        <fullName evidence="2">DUF2877 domain-containing protein</fullName>
    </submittedName>
</protein>
<dbReference type="OrthoDB" id="4871333at2"/>
<dbReference type="EMBL" id="CP044427">
    <property type="protein sequence ID" value="QFG67790.1"/>
    <property type="molecule type" value="Genomic_DNA"/>
</dbReference>
<feature type="compositionally biased region" description="Low complexity" evidence="1">
    <location>
        <begin position="246"/>
        <end position="263"/>
    </location>
</feature>
<accession>A0A5J6V1S9</accession>
<evidence type="ECO:0000313" key="2">
    <source>
        <dbReference type="EMBL" id="QFG67790.1"/>
    </source>
</evidence>
<feature type="region of interest" description="Disordered" evidence="1">
    <location>
        <begin position="236"/>
        <end position="280"/>
    </location>
</feature>
<dbReference type="Proteomes" id="UP000326546">
    <property type="component" value="Chromosome"/>
</dbReference>
<organism evidence="2 3">
    <name type="scientific">Ornithinimicrobium pratense</name>
    <dbReference type="NCBI Taxonomy" id="2593973"/>
    <lineage>
        <taxon>Bacteria</taxon>
        <taxon>Bacillati</taxon>
        <taxon>Actinomycetota</taxon>
        <taxon>Actinomycetes</taxon>
        <taxon>Micrococcales</taxon>
        <taxon>Ornithinimicrobiaceae</taxon>
        <taxon>Ornithinimicrobium</taxon>
    </lineage>
</organism>
<evidence type="ECO:0000313" key="3">
    <source>
        <dbReference type="Proteomes" id="UP000326546"/>
    </source>
</evidence>
<keyword evidence="3" id="KW-1185">Reference proteome</keyword>
<name>A0A5J6V1S9_9MICO</name>
<evidence type="ECO:0000256" key="1">
    <source>
        <dbReference type="SAM" id="MobiDB-lite"/>
    </source>
</evidence>
<dbReference type="AlphaFoldDB" id="A0A5J6V1S9"/>
<dbReference type="InterPro" id="IPR021530">
    <property type="entry name" value="AllH-like"/>
</dbReference>
<dbReference type="KEGG" id="serw:FY030_02785"/>
<proteinExistence type="predicted"/>
<reference evidence="2 3" key="1">
    <citation type="submission" date="2019-09" db="EMBL/GenBank/DDBJ databases">
        <title>Serinicoccus pratensis sp. nov., isolated from meadow soil.</title>
        <authorList>
            <person name="Zhang W."/>
        </authorList>
    </citation>
    <scope>NUCLEOTIDE SEQUENCE [LARGE SCALE GENOMIC DNA]</scope>
    <source>
        <strain evidence="2 3">W204</strain>
    </source>
</reference>
<dbReference type="Pfam" id="PF11392">
    <property type="entry name" value="AllH"/>
    <property type="match status" value="1"/>
</dbReference>